<evidence type="ECO:0000259" key="7">
    <source>
        <dbReference type="Pfam" id="PF07993"/>
    </source>
</evidence>
<dbReference type="GO" id="GO:0080019">
    <property type="term" value="F:alcohol-forming very long-chain fatty acyl-CoA reductase activity"/>
    <property type="evidence" value="ECO:0007669"/>
    <property type="project" value="InterPro"/>
</dbReference>
<sequence length="767" mass="86157">MSKNSAQYSKQDGIGIEKFLVGKSFFVTGATGFLAKVLIEKILRAAPEVGKIFLLIKAESEEAASKRLKDEVINAELFKCLQQTYGECYQDFMLNKLVPVVGNISESNLGLEGNLATVIANEVDVIINSAASITFHERYDIAIDINTRGPSHVMNFAKKCKKVKVFVHMSTGKCLKPIMFAAVSKNLSFANGKRQGRIMEKPFYMGDTIARELNFNNSKTEPKLDVQKEIELAMKSKKALENDEDARKKMKELGLERARKYGWHDTYSFTKAMGEMMIDTMKENISVVIIRPTLIQSTYKEPFPGWIEGIRLLDLMILYYGRGQLNELVGDPNGLLDAVPVDMVVNATLAAIAKHGQVVIQKPEVKVYQIASSVTNPLVTKYLMSLLHEHFDSLPFLDSNGSPIRVPLMKLFTSMEDFSAHLLDGAMQRSIIGSSNGELLAQKQYEILRRKEFANVYLPYGFYAGRFDCSNTLGLMQIMNEEEKKKFGFDMGSIDWKHYITNVHVPGLRRHVMKERRREKRYSKALTGLFTSAVVSSVQAENKDGITVSDFISCLLRDFGQTSGPSSSQEDIRTSVAWGDIGNAVPHLFTRNPGCCTMIGPMNKEYRQRKFAASIKCKRPTKIVRPAETVENLFTLSFLVKDGRAEIVVDEKAPKNAPSADAVASKVVSYNHFVFRFDFKDWKLMMSTVEAGEELMPHRTEVNISSSCEPAQVNEETLEIAPTMPTRKLSRNRGLVLPEQSVQETSLENEDAEVRDAAIRKGKRKVR</sequence>
<name>A0AAP0M6V1_9ROSI</name>
<evidence type="ECO:0000259" key="6">
    <source>
        <dbReference type="Pfam" id="PF03015"/>
    </source>
</evidence>
<feature type="domain" description="Thioester reductase (TE)" evidence="7">
    <location>
        <begin position="27"/>
        <end position="348"/>
    </location>
</feature>
<dbReference type="InterPro" id="IPR013120">
    <property type="entry name" value="FAR_NAD-bd"/>
</dbReference>
<comment type="catalytic activity">
    <reaction evidence="4">
        <text>a long-chain fatty acyl-CoA + 2 NADPH + 2 H(+) = a long-chain primary fatty alcohol + 2 NADP(+) + CoA</text>
        <dbReference type="Rhea" id="RHEA:52716"/>
        <dbReference type="ChEBI" id="CHEBI:15378"/>
        <dbReference type="ChEBI" id="CHEBI:57287"/>
        <dbReference type="ChEBI" id="CHEBI:57783"/>
        <dbReference type="ChEBI" id="CHEBI:58349"/>
        <dbReference type="ChEBI" id="CHEBI:77396"/>
        <dbReference type="ChEBI" id="CHEBI:83139"/>
        <dbReference type="EC" id="1.2.1.84"/>
    </reaction>
</comment>
<keyword evidence="3 4" id="KW-0443">Lipid metabolism</keyword>
<dbReference type="GO" id="GO:0010345">
    <property type="term" value="P:suberin biosynthetic process"/>
    <property type="evidence" value="ECO:0007669"/>
    <property type="project" value="TreeGrafter"/>
</dbReference>
<dbReference type="Pfam" id="PF03015">
    <property type="entry name" value="Sterile"/>
    <property type="match status" value="1"/>
</dbReference>
<dbReference type="PANTHER" id="PTHR11011">
    <property type="entry name" value="MALE STERILITY PROTEIN 2-RELATED"/>
    <property type="match status" value="1"/>
</dbReference>
<gene>
    <name evidence="9" type="ORF">WN944_004585</name>
</gene>
<protein>
    <recommendedName>
        <fullName evidence="4">Fatty acyl-CoA reductase</fullName>
        <ecNumber evidence="4">1.2.1.84</ecNumber>
    </recommendedName>
</protein>
<dbReference type="Gene3D" id="3.40.50.720">
    <property type="entry name" value="NAD(P)-binding Rossmann-like Domain"/>
    <property type="match status" value="1"/>
</dbReference>
<keyword evidence="4" id="KW-0521">NADP</keyword>
<organism evidence="9 10">
    <name type="scientific">Citrus x changshan-huyou</name>
    <dbReference type="NCBI Taxonomy" id="2935761"/>
    <lineage>
        <taxon>Eukaryota</taxon>
        <taxon>Viridiplantae</taxon>
        <taxon>Streptophyta</taxon>
        <taxon>Embryophyta</taxon>
        <taxon>Tracheophyta</taxon>
        <taxon>Spermatophyta</taxon>
        <taxon>Magnoliopsida</taxon>
        <taxon>eudicotyledons</taxon>
        <taxon>Gunneridae</taxon>
        <taxon>Pentapetalae</taxon>
        <taxon>rosids</taxon>
        <taxon>malvids</taxon>
        <taxon>Sapindales</taxon>
        <taxon>Rutaceae</taxon>
        <taxon>Aurantioideae</taxon>
        <taxon>Citrus</taxon>
    </lineage>
</organism>
<dbReference type="CDD" id="cd05236">
    <property type="entry name" value="FAR-N_SDR_e"/>
    <property type="match status" value="1"/>
</dbReference>
<keyword evidence="4" id="KW-0560">Oxidoreductase</keyword>
<evidence type="ECO:0000256" key="2">
    <source>
        <dbReference type="ARBA" id="ARBA00022516"/>
    </source>
</evidence>
<dbReference type="SUPFAM" id="SSF51735">
    <property type="entry name" value="NAD(P)-binding Rossmann-fold domains"/>
    <property type="match status" value="1"/>
</dbReference>
<dbReference type="EC" id="1.2.1.84" evidence="4"/>
<feature type="domain" description="Fatty acyl-CoA reductase C-terminal" evidence="6">
    <location>
        <begin position="451"/>
        <end position="515"/>
    </location>
</feature>
<feature type="domain" description="Non-structural maintenance of chromosome element 4 C-terminal" evidence="8">
    <location>
        <begin position="628"/>
        <end position="696"/>
    </location>
</feature>
<dbReference type="GO" id="GO:0102965">
    <property type="term" value="F:alcohol-forming long-chain fatty acyl-CoA reductase activity"/>
    <property type="evidence" value="ECO:0007669"/>
    <property type="project" value="UniProtKB-EC"/>
</dbReference>
<dbReference type="Pfam" id="PF08743">
    <property type="entry name" value="Nse4_C"/>
    <property type="match status" value="1"/>
</dbReference>
<dbReference type="InterPro" id="IPR036291">
    <property type="entry name" value="NAD(P)-bd_dom_sf"/>
</dbReference>
<evidence type="ECO:0000256" key="5">
    <source>
        <dbReference type="SAM" id="MobiDB-lite"/>
    </source>
</evidence>
<comment type="similarity">
    <text evidence="1 4">Belongs to the fatty acyl-CoA reductase family.</text>
</comment>
<evidence type="ECO:0000259" key="8">
    <source>
        <dbReference type="Pfam" id="PF08743"/>
    </source>
</evidence>
<comment type="caution">
    <text evidence="9">The sequence shown here is derived from an EMBL/GenBank/DDBJ whole genome shotgun (WGS) entry which is preliminary data.</text>
</comment>
<dbReference type="InterPro" id="IPR026055">
    <property type="entry name" value="FAR"/>
</dbReference>
<accession>A0AAP0M6V1</accession>
<comment type="function">
    <text evidence="4">Catalyzes the reduction of fatty acyl-CoA to fatty alcohols.</text>
</comment>
<dbReference type="PANTHER" id="PTHR11011:SF45">
    <property type="entry name" value="FATTY ACYL-COA REDUCTASE CG8306-RELATED"/>
    <property type="match status" value="1"/>
</dbReference>
<evidence type="ECO:0000313" key="10">
    <source>
        <dbReference type="Proteomes" id="UP001428341"/>
    </source>
</evidence>
<dbReference type="InterPro" id="IPR033640">
    <property type="entry name" value="FAR_C"/>
</dbReference>
<dbReference type="InterPro" id="IPR014854">
    <property type="entry name" value="Nse4_C"/>
</dbReference>
<dbReference type="Proteomes" id="UP001428341">
    <property type="component" value="Unassembled WGS sequence"/>
</dbReference>
<feature type="region of interest" description="Disordered" evidence="5">
    <location>
        <begin position="734"/>
        <end position="767"/>
    </location>
</feature>
<dbReference type="AlphaFoldDB" id="A0AAP0M6V1"/>
<dbReference type="CDD" id="cd09071">
    <property type="entry name" value="FAR_C"/>
    <property type="match status" value="1"/>
</dbReference>
<keyword evidence="2 4" id="KW-0444">Lipid biosynthesis</keyword>
<evidence type="ECO:0000256" key="3">
    <source>
        <dbReference type="ARBA" id="ARBA00023098"/>
    </source>
</evidence>
<keyword evidence="10" id="KW-1185">Reference proteome</keyword>
<reference evidence="9 10" key="1">
    <citation type="submission" date="2024-05" db="EMBL/GenBank/DDBJ databases">
        <title>Haplotype-resolved chromosome-level genome assembly of Huyou (Citrus changshanensis).</title>
        <authorList>
            <person name="Miao C."/>
            <person name="Chen W."/>
            <person name="Wu Y."/>
            <person name="Wang L."/>
            <person name="Zhao S."/>
            <person name="Grierson D."/>
            <person name="Xu C."/>
            <person name="Chen K."/>
        </authorList>
    </citation>
    <scope>NUCLEOTIDE SEQUENCE [LARGE SCALE GENOMIC DNA]</scope>
    <source>
        <strain evidence="9">01-14</strain>
        <tissue evidence="9">Leaf</tissue>
    </source>
</reference>
<proteinExistence type="inferred from homology"/>
<dbReference type="Pfam" id="PF07993">
    <property type="entry name" value="NAD_binding_4"/>
    <property type="match status" value="1"/>
</dbReference>
<dbReference type="EMBL" id="JBCGBO010000006">
    <property type="protein sequence ID" value="KAK9193884.1"/>
    <property type="molecule type" value="Genomic_DNA"/>
</dbReference>
<evidence type="ECO:0000256" key="4">
    <source>
        <dbReference type="RuleBase" id="RU363097"/>
    </source>
</evidence>
<evidence type="ECO:0000256" key="1">
    <source>
        <dbReference type="ARBA" id="ARBA00005928"/>
    </source>
</evidence>
<evidence type="ECO:0000313" key="9">
    <source>
        <dbReference type="EMBL" id="KAK9193884.1"/>
    </source>
</evidence>
<dbReference type="GO" id="GO:0035336">
    <property type="term" value="P:long-chain fatty-acyl-CoA metabolic process"/>
    <property type="evidence" value="ECO:0007669"/>
    <property type="project" value="TreeGrafter"/>
</dbReference>